<sequence>MKINTEIIDYFLKEKKVEGIFNHKIFSMIESGKILFEAPPVKAYERIKYTYSLFMSLLKNFKPCNFKIWKTIFENYERDVFDFTVYFIVGAPSPYDAMIRYDENNNTFMIFDIYQMSNSSMEISKLKKNISLLITHELAHILIHKKYKWPDKIGKQMKYLFFDEGLAHFLSYSENIEKINWKEKSLLEKKNKSYKILKNEMNVNKDKEFLIKGITASNYWDKYIAISGMFAISDFFYYNNNDINSLKDIFKKGPDFLYDFWKKYCIRGE</sequence>
<protein>
    <recommendedName>
        <fullName evidence="3">DUF2268 domain-containing protein</fullName>
    </recommendedName>
</protein>
<dbReference type="Proteomes" id="UP001232493">
    <property type="component" value="Chromosome"/>
</dbReference>
<name>A0ABY8PSI6_9BACT</name>
<evidence type="ECO:0000313" key="2">
    <source>
        <dbReference type="Proteomes" id="UP001232493"/>
    </source>
</evidence>
<keyword evidence="2" id="KW-1185">Reference proteome</keyword>
<evidence type="ECO:0008006" key="3">
    <source>
        <dbReference type="Google" id="ProtNLM"/>
    </source>
</evidence>
<dbReference type="EMBL" id="CP069362">
    <property type="protein sequence ID" value="WGS65580.1"/>
    <property type="molecule type" value="Genomic_DNA"/>
</dbReference>
<evidence type="ECO:0000313" key="1">
    <source>
        <dbReference type="EMBL" id="WGS65580.1"/>
    </source>
</evidence>
<proteinExistence type="predicted"/>
<reference evidence="1 2" key="1">
    <citation type="submission" date="2021-02" db="EMBL/GenBank/DDBJ databases">
        <title>Characterization of Marinitoga sp. nov. str. BP5-C20A.</title>
        <authorList>
            <person name="Erauso G."/>
            <person name="Postec A."/>
        </authorList>
    </citation>
    <scope>NUCLEOTIDE SEQUENCE [LARGE SCALE GENOMIC DNA]</scope>
    <source>
        <strain evidence="1 2">BP5-C20A</strain>
    </source>
</reference>
<accession>A0ABY8PSI6</accession>
<dbReference type="RefSeq" id="WP_281000145.1">
    <property type="nucleotide sequence ID" value="NZ_CP069362.1"/>
</dbReference>
<gene>
    <name evidence="1" type="ORF">JRV97_03215</name>
</gene>
<organism evidence="1 2">
    <name type="scientific">Marinitoga aeolica</name>
    <dbReference type="NCBI Taxonomy" id="2809031"/>
    <lineage>
        <taxon>Bacteria</taxon>
        <taxon>Thermotogati</taxon>
        <taxon>Thermotogota</taxon>
        <taxon>Thermotogae</taxon>
        <taxon>Petrotogales</taxon>
        <taxon>Petrotogaceae</taxon>
        <taxon>Marinitoga</taxon>
    </lineage>
</organism>